<keyword evidence="3" id="KW-1185">Reference proteome</keyword>
<dbReference type="Proteomes" id="UP000886885">
    <property type="component" value="Chromosome 2D"/>
</dbReference>
<reference evidence="2" key="1">
    <citation type="journal article" date="2020" name="bioRxiv">
        <title>Hybrid origin of Populus tomentosa Carr. identified through genome sequencing and phylogenomic analysis.</title>
        <authorList>
            <person name="An X."/>
            <person name="Gao K."/>
            <person name="Chen Z."/>
            <person name="Li J."/>
            <person name="Yang X."/>
            <person name="Yang X."/>
            <person name="Zhou J."/>
            <person name="Guo T."/>
            <person name="Zhao T."/>
            <person name="Huang S."/>
            <person name="Miao D."/>
            <person name="Khan W.U."/>
            <person name="Rao P."/>
            <person name="Ye M."/>
            <person name="Lei B."/>
            <person name="Liao W."/>
            <person name="Wang J."/>
            <person name="Ji L."/>
            <person name="Li Y."/>
            <person name="Guo B."/>
            <person name="Mustafa N.S."/>
            <person name="Li S."/>
            <person name="Yun Q."/>
            <person name="Keller S.R."/>
            <person name="Mao J."/>
            <person name="Zhang R."/>
            <person name="Strauss S.H."/>
        </authorList>
    </citation>
    <scope>NUCLEOTIDE SEQUENCE</scope>
    <source>
        <strain evidence="2">GM15</strain>
        <tissue evidence="2">Leaf</tissue>
    </source>
</reference>
<proteinExistence type="predicted"/>
<dbReference type="PANTHER" id="PTHR33333">
    <property type="entry name" value="ERYTHROCYTE MEMBRANE PROTEIN 1-LIKE"/>
    <property type="match status" value="1"/>
</dbReference>
<dbReference type="PANTHER" id="PTHR33333:SF32">
    <property type="entry name" value="PSAD1"/>
    <property type="match status" value="1"/>
</dbReference>
<gene>
    <name evidence="2" type="ORF">POTOM_011110</name>
</gene>
<name>A0A8X8AR47_POPTO</name>
<evidence type="ECO:0000313" key="2">
    <source>
        <dbReference type="EMBL" id="KAG6785380.1"/>
    </source>
</evidence>
<accession>A0A8X8AR47</accession>
<protein>
    <submittedName>
        <fullName evidence="2">Uncharacterized protein</fullName>
    </submittedName>
</protein>
<feature type="region of interest" description="Disordered" evidence="1">
    <location>
        <begin position="87"/>
        <end position="138"/>
    </location>
</feature>
<dbReference type="InterPro" id="IPR039926">
    <property type="entry name" value="Egg_app_1"/>
</dbReference>
<feature type="region of interest" description="Disordered" evidence="1">
    <location>
        <begin position="1"/>
        <end position="50"/>
    </location>
</feature>
<organism evidence="2 3">
    <name type="scientific">Populus tomentosa</name>
    <name type="common">Chinese white poplar</name>
    <dbReference type="NCBI Taxonomy" id="118781"/>
    <lineage>
        <taxon>Eukaryota</taxon>
        <taxon>Viridiplantae</taxon>
        <taxon>Streptophyta</taxon>
        <taxon>Embryophyta</taxon>
        <taxon>Tracheophyta</taxon>
        <taxon>Spermatophyta</taxon>
        <taxon>Magnoliopsida</taxon>
        <taxon>eudicotyledons</taxon>
        <taxon>Gunneridae</taxon>
        <taxon>Pentapetalae</taxon>
        <taxon>rosids</taxon>
        <taxon>fabids</taxon>
        <taxon>Malpighiales</taxon>
        <taxon>Salicaceae</taxon>
        <taxon>Saliceae</taxon>
        <taxon>Populus</taxon>
    </lineage>
</organism>
<evidence type="ECO:0000313" key="3">
    <source>
        <dbReference type="Proteomes" id="UP000886885"/>
    </source>
</evidence>
<dbReference type="OrthoDB" id="856367at2759"/>
<evidence type="ECO:0000256" key="1">
    <source>
        <dbReference type="SAM" id="MobiDB-lite"/>
    </source>
</evidence>
<dbReference type="EMBL" id="JAAWWB010000004">
    <property type="protein sequence ID" value="KAG6785380.1"/>
    <property type="molecule type" value="Genomic_DNA"/>
</dbReference>
<sequence>MSGSNKSSAIPDGGDASKAPAIGATVTGSVTVSEKDGTMKAPGQDARISRDAFEKNPSGYFHDLHKKRVILDTKSFTFTVKKQYNEAKMSGSNKSSGIPGGGDASKAPAIGPPVTGSVTVSEKDGTMKAPGQDARISRDVFEKNPFGYFHDLHKK</sequence>
<dbReference type="AlphaFoldDB" id="A0A8X8AR47"/>
<comment type="caution">
    <text evidence="2">The sequence shown here is derived from an EMBL/GenBank/DDBJ whole genome shotgun (WGS) entry which is preliminary data.</text>
</comment>